<dbReference type="GO" id="GO:0003697">
    <property type="term" value="F:single-stranded DNA binding"/>
    <property type="evidence" value="ECO:0007669"/>
    <property type="project" value="TreeGrafter"/>
</dbReference>
<dbReference type="InterPro" id="IPR052709">
    <property type="entry name" value="Transposase-MT_Hybrid"/>
</dbReference>
<dbReference type="GO" id="GO:0000014">
    <property type="term" value="F:single-stranded DNA endodeoxyribonuclease activity"/>
    <property type="evidence" value="ECO:0007669"/>
    <property type="project" value="TreeGrafter"/>
</dbReference>
<dbReference type="PANTHER" id="PTHR46060:SF2">
    <property type="entry name" value="HISTONE-LYSINE N-METHYLTRANSFERASE SETMAR"/>
    <property type="match status" value="1"/>
</dbReference>
<comment type="caution">
    <text evidence="2">The sequence shown here is derived from an EMBL/GenBank/DDBJ whole genome shotgun (WGS) entry which is preliminary data.</text>
</comment>
<dbReference type="Pfam" id="PF17906">
    <property type="entry name" value="HTH_48"/>
    <property type="match status" value="1"/>
</dbReference>
<name>A0AAU9V1J6_EUPED</name>
<dbReference type="AlphaFoldDB" id="A0AAU9V1J6"/>
<feature type="domain" description="Mos1 transposase HTH" evidence="1">
    <location>
        <begin position="9"/>
        <end position="55"/>
    </location>
</feature>
<dbReference type="GO" id="GO:0000793">
    <property type="term" value="C:condensed chromosome"/>
    <property type="evidence" value="ECO:0007669"/>
    <property type="project" value="TreeGrafter"/>
</dbReference>
<dbReference type="GO" id="GO:0015074">
    <property type="term" value="P:DNA integration"/>
    <property type="evidence" value="ECO:0007669"/>
    <property type="project" value="TreeGrafter"/>
</dbReference>
<dbReference type="PANTHER" id="PTHR46060">
    <property type="entry name" value="MARINER MOS1 TRANSPOSASE-LIKE PROTEIN"/>
    <property type="match status" value="1"/>
</dbReference>
<dbReference type="GO" id="GO:0000729">
    <property type="term" value="P:DNA double-strand break processing"/>
    <property type="evidence" value="ECO:0007669"/>
    <property type="project" value="TreeGrafter"/>
</dbReference>
<dbReference type="Proteomes" id="UP001153954">
    <property type="component" value="Unassembled WGS sequence"/>
</dbReference>
<dbReference type="GO" id="GO:0042800">
    <property type="term" value="F:histone H3K4 methyltransferase activity"/>
    <property type="evidence" value="ECO:0007669"/>
    <property type="project" value="TreeGrafter"/>
</dbReference>
<dbReference type="Gene3D" id="1.10.10.1450">
    <property type="match status" value="1"/>
</dbReference>
<proteinExistence type="predicted"/>
<keyword evidence="3" id="KW-1185">Reference proteome</keyword>
<dbReference type="GO" id="GO:0031297">
    <property type="term" value="P:replication fork processing"/>
    <property type="evidence" value="ECO:0007669"/>
    <property type="project" value="TreeGrafter"/>
</dbReference>
<gene>
    <name evidence="2" type="ORF">EEDITHA_LOCUS19472</name>
</gene>
<dbReference type="GO" id="GO:0006303">
    <property type="term" value="P:double-strand break repair via nonhomologous end joining"/>
    <property type="evidence" value="ECO:0007669"/>
    <property type="project" value="TreeGrafter"/>
</dbReference>
<protein>
    <recommendedName>
        <fullName evidence="1">Mos1 transposase HTH domain-containing protein</fullName>
    </recommendedName>
</protein>
<dbReference type="GO" id="GO:0003690">
    <property type="term" value="F:double-stranded DNA binding"/>
    <property type="evidence" value="ECO:0007669"/>
    <property type="project" value="TreeGrafter"/>
</dbReference>
<dbReference type="GO" id="GO:0035861">
    <property type="term" value="C:site of double-strand break"/>
    <property type="evidence" value="ECO:0007669"/>
    <property type="project" value="TreeGrafter"/>
</dbReference>
<evidence type="ECO:0000313" key="3">
    <source>
        <dbReference type="Proteomes" id="UP001153954"/>
    </source>
</evidence>
<dbReference type="EMBL" id="CAKOGL010000028">
    <property type="protein sequence ID" value="CAH2105176.1"/>
    <property type="molecule type" value="Genomic_DNA"/>
</dbReference>
<evidence type="ECO:0000313" key="2">
    <source>
        <dbReference type="EMBL" id="CAH2105176.1"/>
    </source>
</evidence>
<dbReference type="GO" id="GO:0044547">
    <property type="term" value="F:DNA topoisomerase binding"/>
    <property type="evidence" value="ECO:0007669"/>
    <property type="project" value="TreeGrafter"/>
</dbReference>
<evidence type="ECO:0000259" key="1">
    <source>
        <dbReference type="Pfam" id="PF17906"/>
    </source>
</evidence>
<dbReference type="InterPro" id="IPR041426">
    <property type="entry name" value="Mos1_HTH"/>
</dbReference>
<organism evidence="2 3">
    <name type="scientific">Euphydryas editha</name>
    <name type="common">Edith's checkerspot</name>
    <dbReference type="NCBI Taxonomy" id="104508"/>
    <lineage>
        <taxon>Eukaryota</taxon>
        <taxon>Metazoa</taxon>
        <taxon>Ecdysozoa</taxon>
        <taxon>Arthropoda</taxon>
        <taxon>Hexapoda</taxon>
        <taxon>Insecta</taxon>
        <taxon>Pterygota</taxon>
        <taxon>Neoptera</taxon>
        <taxon>Endopterygota</taxon>
        <taxon>Lepidoptera</taxon>
        <taxon>Glossata</taxon>
        <taxon>Ditrysia</taxon>
        <taxon>Papilionoidea</taxon>
        <taxon>Nymphalidae</taxon>
        <taxon>Nymphalinae</taxon>
        <taxon>Euphydryas</taxon>
    </lineage>
</organism>
<reference evidence="2" key="1">
    <citation type="submission" date="2022-03" db="EMBL/GenBank/DDBJ databases">
        <authorList>
            <person name="Tunstrom K."/>
        </authorList>
    </citation>
    <scope>NUCLEOTIDE SEQUENCE</scope>
</reference>
<dbReference type="GO" id="GO:0005634">
    <property type="term" value="C:nucleus"/>
    <property type="evidence" value="ECO:0007669"/>
    <property type="project" value="TreeGrafter"/>
</dbReference>
<dbReference type="GO" id="GO:0044774">
    <property type="term" value="P:mitotic DNA integrity checkpoint signaling"/>
    <property type="evidence" value="ECO:0007669"/>
    <property type="project" value="TreeGrafter"/>
</dbReference>
<sequence length="77" mass="9089">MEYPGGKTQHFRHLLFFVFHRDQKAAEAAWDICNVYGEGIIGESTARKWFAKFKNFDFNIDDTPRSRRPSEFDQAMN</sequence>
<dbReference type="GO" id="GO:0046975">
    <property type="term" value="F:histone H3K36 methyltransferase activity"/>
    <property type="evidence" value="ECO:0007669"/>
    <property type="project" value="TreeGrafter"/>
</dbReference>
<accession>A0AAU9V1J6</accession>